<dbReference type="InterPro" id="IPR002138">
    <property type="entry name" value="Pept_C14_p10"/>
</dbReference>
<dbReference type="PROSITE" id="PS50207">
    <property type="entry name" value="CASPASE_P10"/>
    <property type="match status" value="1"/>
</dbReference>
<organism evidence="8 9">
    <name type="scientific">Labrus bergylta</name>
    <name type="common">ballan wrasse</name>
    <dbReference type="NCBI Taxonomy" id="56723"/>
    <lineage>
        <taxon>Eukaryota</taxon>
        <taxon>Metazoa</taxon>
        <taxon>Chordata</taxon>
        <taxon>Craniata</taxon>
        <taxon>Vertebrata</taxon>
        <taxon>Euteleostomi</taxon>
        <taxon>Actinopterygii</taxon>
        <taxon>Neopterygii</taxon>
        <taxon>Teleostei</taxon>
        <taxon>Neoteleostei</taxon>
        <taxon>Acanthomorphata</taxon>
        <taxon>Eupercaria</taxon>
        <taxon>Labriformes</taxon>
        <taxon>Labridae</taxon>
        <taxon>Labrus</taxon>
    </lineage>
</organism>
<dbReference type="Gene3D" id="3.40.50.1460">
    <property type="match status" value="1"/>
</dbReference>
<dbReference type="GO" id="GO:0006915">
    <property type="term" value="P:apoptotic process"/>
    <property type="evidence" value="ECO:0007669"/>
    <property type="project" value="UniProtKB-KW"/>
</dbReference>
<evidence type="ECO:0000259" key="5">
    <source>
        <dbReference type="PROSITE" id="PS50207"/>
    </source>
</evidence>
<dbReference type="AlphaFoldDB" id="A0A3Q3LAL5"/>
<protein>
    <submittedName>
        <fullName evidence="8">Caspase-8-like</fullName>
    </submittedName>
</protein>
<dbReference type="PROSITE" id="PS01122">
    <property type="entry name" value="CASPASE_CYS"/>
    <property type="match status" value="1"/>
</dbReference>
<feature type="active site" evidence="3">
    <location>
        <position position="253"/>
    </location>
</feature>
<dbReference type="GO" id="GO:0004197">
    <property type="term" value="F:cysteine-type endopeptidase activity"/>
    <property type="evidence" value="ECO:0007669"/>
    <property type="project" value="InterPro"/>
</dbReference>
<dbReference type="GO" id="GO:0051604">
    <property type="term" value="P:protein maturation"/>
    <property type="evidence" value="ECO:0007669"/>
    <property type="project" value="UniProtKB-ARBA"/>
</dbReference>
<evidence type="ECO:0000256" key="3">
    <source>
        <dbReference type="PIRSR" id="PIRSR038001-1"/>
    </source>
</evidence>
<accession>A0A3Q3LAL5</accession>
<dbReference type="PIRSF" id="PIRSF038001">
    <property type="entry name" value="Caspase_ICE"/>
    <property type="match status" value="1"/>
</dbReference>
<dbReference type="InterPro" id="IPR011029">
    <property type="entry name" value="DEATH-like_dom_sf"/>
</dbReference>
<dbReference type="PROSITE" id="PS50208">
    <property type="entry name" value="CASPASE_P20"/>
    <property type="match status" value="1"/>
</dbReference>
<dbReference type="InterPro" id="IPR001309">
    <property type="entry name" value="Pept_C14_p20"/>
</dbReference>
<evidence type="ECO:0000256" key="1">
    <source>
        <dbReference type="ARBA" id="ARBA00010134"/>
    </source>
</evidence>
<dbReference type="InterPro" id="IPR001315">
    <property type="entry name" value="CARD"/>
</dbReference>
<dbReference type="CDD" id="cd00032">
    <property type="entry name" value="CASc"/>
    <property type="match status" value="1"/>
</dbReference>
<dbReference type="InterPro" id="IPR015917">
    <property type="entry name" value="Pept_C14A"/>
</dbReference>
<dbReference type="GeneTree" id="ENSGT00940000164225"/>
<evidence type="ECO:0000259" key="7">
    <source>
        <dbReference type="PROSITE" id="PS50209"/>
    </source>
</evidence>
<comment type="similarity">
    <text evidence="1 4">Belongs to the peptidase C14A family.</text>
</comment>
<feature type="domain" description="Caspase family p10" evidence="5">
    <location>
        <begin position="277"/>
        <end position="364"/>
    </location>
</feature>
<name>A0A3Q3LAL5_9LABR</name>
<reference evidence="8" key="1">
    <citation type="submission" date="2025-08" db="UniProtKB">
        <authorList>
            <consortium name="Ensembl"/>
        </authorList>
    </citation>
    <scope>IDENTIFICATION</scope>
</reference>
<dbReference type="SUPFAM" id="SSF52129">
    <property type="entry name" value="Caspase-like"/>
    <property type="match status" value="1"/>
</dbReference>
<keyword evidence="9" id="KW-1185">Reference proteome</keyword>
<evidence type="ECO:0000256" key="2">
    <source>
        <dbReference type="ARBA" id="ARBA00022703"/>
    </source>
</evidence>
<proteinExistence type="inferred from homology"/>
<dbReference type="PROSITE" id="PS50209">
    <property type="entry name" value="CARD"/>
    <property type="match status" value="1"/>
</dbReference>
<feature type="domain" description="Caspase family p20" evidence="6">
    <location>
        <begin position="111"/>
        <end position="257"/>
    </location>
</feature>
<dbReference type="CDD" id="cd01671">
    <property type="entry name" value="CARD"/>
    <property type="match status" value="1"/>
</dbReference>
<reference evidence="8" key="2">
    <citation type="submission" date="2025-09" db="UniProtKB">
        <authorList>
            <consortium name="Ensembl"/>
        </authorList>
    </citation>
    <scope>IDENTIFICATION</scope>
</reference>
<dbReference type="InterPro" id="IPR011600">
    <property type="entry name" value="Pept_C14_caspase"/>
</dbReference>
<sequence length="369" mass="41509">MQRNKTLLQSTLCGDNVLILNKVFEKKLITEREYNNLKSINKEDVEGHVIKLVDKIMNKGDETCQDFLHLLQTDEDIKTTYPKLKNIQLSVTRSLPLPIQASSSNEGGIQPNGLCVIINNETFMDGKVRRGTNNDAESLAKVFSWLNFRVLMCKDQTKDQMVQTLTCFASLRDLSQLQQLDVKEWSNDVFTDLQGDPQHGDAFICCVLSHGTKGVVSGIDSKSLSIQETITTFKATGKSPLTGKPKVFLIQACQGRQMQRGVLSEDLQADDSQSPFIPEDADFLVALATVEDYKAMRHPIDGSWFIQSLCEQLKERCPRGEDITTILHHVNNQVSLKEGFIQHDRAKQMPEVRFTLRKRLVLSPQAGSP</sequence>
<feature type="domain" description="CARD" evidence="7">
    <location>
        <begin position="1"/>
        <end position="72"/>
    </location>
</feature>
<feature type="active site" evidence="3">
    <location>
        <position position="210"/>
    </location>
</feature>
<dbReference type="PANTHER" id="PTHR48169">
    <property type="entry name" value="DED DOMAIN-CONTAINING PROTEIN"/>
    <property type="match status" value="1"/>
</dbReference>
<dbReference type="Ensembl" id="ENSLBET00000006316.1">
    <property type="protein sequence ID" value="ENSLBEP00000006015.1"/>
    <property type="gene ID" value="ENSLBEG00000004605.1"/>
</dbReference>
<dbReference type="PANTHER" id="PTHR48169:SF7">
    <property type="entry name" value="CASPASE 10"/>
    <property type="match status" value="1"/>
</dbReference>
<dbReference type="Proteomes" id="UP000261660">
    <property type="component" value="Unplaced"/>
</dbReference>
<dbReference type="InterPro" id="IPR029030">
    <property type="entry name" value="Caspase-like_dom_sf"/>
</dbReference>
<dbReference type="Pfam" id="PF00656">
    <property type="entry name" value="Peptidase_C14"/>
    <property type="match status" value="2"/>
</dbReference>
<dbReference type="Gene3D" id="1.10.533.10">
    <property type="entry name" value="Death Domain, Fas"/>
    <property type="match status" value="1"/>
</dbReference>
<dbReference type="PRINTS" id="PR00376">
    <property type="entry name" value="IL1BCENZYME"/>
</dbReference>
<dbReference type="GO" id="GO:0006508">
    <property type="term" value="P:proteolysis"/>
    <property type="evidence" value="ECO:0007669"/>
    <property type="project" value="InterPro"/>
</dbReference>
<dbReference type="SUPFAM" id="SSF47986">
    <property type="entry name" value="DEATH domain"/>
    <property type="match status" value="1"/>
</dbReference>
<evidence type="ECO:0000259" key="6">
    <source>
        <dbReference type="PROSITE" id="PS50208"/>
    </source>
</evidence>
<dbReference type="STRING" id="56723.ENSLBEP00000006015"/>
<evidence type="ECO:0000313" key="9">
    <source>
        <dbReference type="Proteomes" id="UP000261660"/>
    </source>
</evidence>
<dbReference type="GO" id="GO:0005737">
    <property type="term" value="C:cytoplasm"/>
    <property type="evidence" value="ECO:0007669"/>
    <property type="project" value="UniProtKB-ARBA"/>
</dbReference>
<dbReference type="InterPro" id="IPR033139">
    <property type="entry name" value="Caspase_cys_AS"/>
</dbReference>
<keyword evidence="2" id="KW-0053">Apoptosis</keyword>
<evidence type="ECO:0000313" key="8">
    <source>
        <dbReference type="Ensembl" id="ENSLBEP00000006015.1"/>
    </source>
</evidence>
<evidence type="ECO:0000256" key="4">
    <source>
        <dbReference type="RuleBase" id="RU003971"/>
    </source>
</evidence>
<dbReference type="InParanoid" id="A0A3Q3LAL5"/>
<dbReference type="GO" id="GO:0042981">
    <property type="term" value="P:regulation of apoptotic process"/>
    <property type="evidence" value="ECO:0007669"/>
    <property type="project" value="InterPro"/>
</dbReference>
<dbReference type="SMART" id="SM00115">
    <property type="entry name" value="CASc"/>
    <property type="match status" value="1"/>
</dbReference>